<dbReference type="Proteomes" id="UP001175228">
    <property type="component" value="Unassembled WGS sequence"/>
</dbReference>
<protein>
    <recommendedName>
        <fullName evidence="4">Secreted protein</fullName>
    </recommendedName>
</protein>
<evidence type="ECO:0000313" key="2">
    <source>
        <dbReference type="EMBL" id="KAK0502481.1"/>
    </source>
</evidence>
<dbReference type="AlphaFoldDB" id="A0AA39TWN1"/>
<proteinExistence type="predicted"/>
<keyword evidence="3" id="KW-1185">Reference proteome</keyword>
<evidence type="ECO:0000256" key="1">
    <source>
        <dbReference type="SAM" id="SignalP"/>
    </source>
</evidence>
<evidence type="ECO:0000313" key="3">
    <source>
        <dbReference type="Proteomes" id="UP001175228"/>
    </source>
</evidence>
<feature type="signal peptide" evidence="1">
    <location>
        <begin position="1"/>
        <end position="23"/>
    </location>
</feature>
<accession>A0AA39TWN1</accession>
<reference evidence="2" key="1">
    <citation type="submission" date="2023-06" db="EMBL/GenBank/DDBJ databases">
        <authorList>
            <consortium name="Lawrence Berkeley National Laboratory"/>
            <person name="Ahrendt S."/>
            <person name="Sahu N."/>
            <person name="Indic B."/>
            <person name="Wong-Bajracharya J."/>
            <person name="Merenyi Z."/>
            <person name="Ke H.-M."/>
            <person name="Monk M."/>
            <person name="Kocsube S."/>
            <person name="Drula E."/>
            <person name="Lipzen A."/>
            <person name="Balint B."/>
            <person name="Henrissat B."/>
            <person name="Andreopoulos B."/>
            <person name="Martin F.M."/>
            <person name="Harder C.B."/>
            <person name="Rigling D."/>
            <person name="Ford K.L."/>
            <person name="Foster G.D."/>
            <person name="Pangilinan J."/>
            <person name="Papanicolaou A."/>
            <person name="Barry K."/>
            <person name="LaButti K."/>
            <person name="Viragh M."/>
            <person name="Koriabine M."/>
            <person name="Yan M."/>
            <person name="Riley R."/>
            <person name="Champramary S."/>
            <person name="Plett K.L."/>
            <person name="Tsai I.J."/>
            <person name="Slot J."/>
            <person name="Sipos G."/>
            <person name="Plett J."/>
            <person name="Nagy L.G."/>
            <person name="Grigoriev I.V."/>
        </authorList>
    </citation>
    <scope>NUCLEOTIDE SEQUENCE</scope>
    <source>
        <strain evidence="2">HWK02</strain>
    </source>
</reference>
<evidence type="ECO:0008006" key="4">
    <source>
        <dbReference type="Google" id="ProtNLM"/>
    </source>
</evidence>
<feature type="chain" id="PRO_5041379389" description="Secreted protein" evidence="1">
    <location>
        <begin position="24"/>
        <end position="79"/>
    </location>
</feature>
<organism evidence="2 3">
    <name type="scientific">Armillaria luteobubalina</name>
    <dbReference type="NCBI Taxonomy" id="153913"/>
    <lineage>
        <taxon>Eukaryota</taxon>
        <taxon>Fungi</taxon>
        <taxon>Dikarya</taxon>
        <taxon>Basidiomycota</taxon>
        <taxon>Agaricomycotina</taxon>
        <taxon>Agaricomycetes</taxon>
        <taxon>Agaricomycetidae</taxon>
        <taxon>Agaricales</taxon>
        <taxon>Marasmiineae</taxon>
        <taxon>Physalacriaceae</taxon>
        <taxon>Armillaria</taxon>
    </lineage>
</organism>
<dbReference type="EMBL" id="JAUEPU010000005">
    <property type="protein sequence ID" value="KAK0502481.1"/>
    <property type="molecule type" value="Genomic_DNA"/>
</dbReference>
<sequence>MFVELIFLPVSFLIVQLLSYLNSLDLPCPPRSTIMRKPHWQRLSLAIYLSTASFSNVRFESIIAPSGIVDESDLSETFS</sequence>
<name>A0AA39TWN1_9AGAR</name>
<gene>
    <name evidence="2" type="ORF">EDD18DRAFT_692883</name>
</gene>
<keyword evidence="1" id="KW-0732">Signal</keyword>
<comment type="caution">
    <text evidence="2">The sequence shown here is derived from an EMBL/GenBank/DDBJ whole genome shotgun (WGS) entry which is preliminary data.</text>
</comment>